<comment type="caution">
    <text evidence="1">The sequence shown here is derived from an EMBL/GenBank/DDBJ whole genome shotgun (WGS) entry which is preliminary data.</text>
</comment>
<accession>A0A505CPL0</accession>
<dbReference type="Proteomes" id="UP000320106">
    <property type="component" value="Unassembled WGS sequence"/>
</dbReference>
<dbReference type="AlphaFoldDB" id="A0A505CPL0"/>
<dbReference type="EMBL" id="VFRH01000013">
    <property type="protein sequence ID" value="TPQ10418.1"/>
    <property type="molecule type" value="Genomic_DNA"/>
</dbReference>
<reference evidence="1 2" key="1">
    <citation type="submission" date="2019-06" db="EMBL/GenBank/DDBJ databases">
        <title>Comparative genome anaysis of Salmonella and Staphylococcus aureus isolated from China.</title>
        <authorList>
            <person name="Li L."/>
        </authorList>
    </citation>
    <scope>NUCLEOTIDE SEQUENCE [LARGE SCALE GENOMIC DNA]</scope>
    <source>
        <strain evidence="1 2">GSJ/2016-Sal.-012</strain>
    </source>
</reference>
<dbReference type="RefSeq" id="WP_140711269.1">
    <property type="nucleotide sequence ID" value="NZ_VFRH01000013.1"/>
</dbReference>
<proteinExistence type="predicted"/>
<protein>
    <submittedName>
        <fullName evidence="1">Uncharacterized protein</fullName>
    </submittedName>
</protein>
<name>A0A505CPL0_SALER</name>
<organism evidence="1 2">
    <name type="scientific">Salmonella enterica</name>
    <name type="common">Salmonella choleraesuis</name>
    <dbReference type="NCBI Taxonomy" id="28901"/>
    <lineage>
        <taxon>Bacteria</taxon>
        <taxon>Pseudomonadati</taxon>
        <taxon>Pseudomonadota</taxon>
        <taxon>Gammaproteobacteria</taxon>
        <taxon>Enterobacterales</taxon>
        <taxon>Enterobacteriaceae</taxon>
        <taxon>Salmonella</taxon>
    </lineage>
</organism>
<evidence type="ECO:0000313" key="1">
    <source>
        <dbReference type="EMBL" id="TPQ10418.1"/>
    </source>
</evidence>
<sequence>MTDFNAFNEWLWSCDPGLAVKVQDWHKEWQAVLADHNHYLPEDKPAFTIDGRYRVTVVKEGFALYNLMERSNSDGPMAIYQTAGPMFADLLAHSIRRSGSLTAEAFMEEASRLLIVCWQTWEAFTGGVINEPALRMGLERTTPRYRSGNLR</sequence>
<gene>
    <name evidence="1" type="ORF">FJR63_16300</name>
</gene>
<evidence type="ECO:0000313" key="2">
    <source>
        <dbReference type="Proteomes" id="UP000320106"/>
    </source>
</evidence>